<dbReference type="PROSITE" id="PS51095">
    <property type="entry name" value="PTS_EIIA_TYPE_3"/>
    <property type="match status" value="1"/>
</dbReference>
<dbReference type="GeneID" id="48011433"/>
<dbReference type="GO" id="GO:0016740">
    <property type="term" value="F:transferase activity"/>
    <property type="evidence" value="ECO:0007669"/>
    <property type="project" value="UniProtKB-KW"/>
</dbReference>
<dbReference type="GO" id="GO:0046872">
    <property type="term" value="F:metal ion binding"/>
    <property type="evidence" value="ECO:0007669"/>
    <property type="project" value="UniProtKB-KW"/>
</dbReference>
<dbReference type="Pfam" id="PF02255">
    <property type="entry name" value="PTS_IIA"/>
    <property type="match status" value="1"/>
</dbReference>
<dbReference type="EMBL" id="BSYK01000001">
    <property type="protein sequence ID" value="GMG72285.1"/>
    <property type="molecule type" value="Genomic_DNA"/>
</dbReference>
<evidence type="ECO:0000256" key="3">
    <source>
        <dbReference type="ARBA" id="ARBA00022490"/>
    </source>
</evidence>
<sequence>MESVQEYIFKLILHGGNGRSSAMEAIAAAKKGDFSEAREKLTQASEELNAAHHIQTSLIQGEIRGDSTEISLLMIHAQDHLMNAMTVKEMATEFVDLYEAIKISGGITL</sequence>
<proteinExistence type="predicted"/>
<evidence type="ECO:0000256" key="6">
    <source>
        <dbReference type="ARBA" id="ARBA00022683"/>
    </source>
</evidence>
<evidence type="ECO:0000256" key="4">
    <source>
        <dbReference type="ARBA" id="ARBA00022597"/>
    </source>
</evidence>
<reference evidence="10" key="1">
    <citation type="journal article" date="2024" name="Appl Microbiol">
        <title>Effect of kuratsuki Bacillus and Priestia on Taste of Sake.</title>
        <authorList>
            <person name="Kobayashi K."/>
            <person name="Nishida H."/>
        </authorList>
    </citation>
    <scope>NUCLEOTIDE SEQUENCE</scope>
    <source>
        <strain evidence="10">B-12</strain>
    </source>
</reference>
<dbReference type="GO" id="GO:0009401">
    <property type="term" value="P:phosphoenolpyruvate-dependent sugar phosphotransferase system"/>
    <property type="evidence" value="ECO:0007669"/>
    <property type="project" value="UniProtKB-KW"/>
</dbReference>
<feature type="active site" description="Tele-phosphohistidine intermediate" evidence="7">
    <location>
        <position position="76"/>
    </location>
</feature>
<feature type="binding site" evidence="8">
    <location>
        <position position="79"/>
    </location>
    <ligand>
        <name>Mg(2+)</name>
        <dbReference type="ChEBI" id="CHEBI:18420"/>
        <note>ligand shared between all trimeric partners</note>
    </ligand>
</feature>
<keyword evidence="4" id="KW-0762">Sugar transport</keyword>
<keyword evidence="2" id="KW-0813">Transport</keyword>
<comment type="caution">
    <text evidence="10">The sequence shown here is derived from an EMBL/GenBank/DDBJ whole genome shotgun (WGS) entry which is preliminary data.</text>
</comment>
<keyword evidence="3" id="KW-0963">Cytoplasm</keyword>
<dbReference type="GO" id="GO:0005737">
    <property type="term" value="C:cytoplasm"/>
    <property type="evidence" value="ECO:0007669"/>
    <property type="project" value="UniProtKB-SubCell"/>
</dbReference>
<dbReference type="PANTHER" id="PTHR34382:SF7">
    <property type="entry name" value="PTS SYSTEM N,N'-DIACETYLCHITOBIOSE-SPECIFIC EIIA COMPONENT"/>
    <property type="match status" value="1"/>
</dbReference>
<dbReference type="PIRSF" id="PIRSF000699">
    <property type="entry name" value="PTS_IILac_III"/>
    <property type="match status" value="1"/>
</dbReference>
<evidence type="ECO:0000256" key="5">
    <source>
        <dbReference type="ARBA" id="ARBA00022679"/>
    </source>
</evidence>
<dbReference type="FunFam" id="1.20.58.80:FF:000001">
    <property type="entry name" value="PTS system, lactose-specific IIa component"/>
    <property type="match status" value="1"/>
</dbReference>
<dbReference type="CDD" id="cd00215">
    <property type="entry name" value="PTS_IIA_lac"/>
    <property type="match status" value="1"/>
</dbReference>
<dbReference type="InterPro" id="IPR003188">
    <property type="entry name" value="PTS_IIA_lac/cel"/>
</dbReference>
<evidence type="ECO:0000313" key="11">
    <source>
        <dbReference type="Proteomes" id="UP001165240"/>
    </source>
</evidence>
<feature type="modified residue" description="Phosphohistidine; by HPr" evidence="9">
    <location>
        <position position="76"/>
    </location>
</feature>
<protein>
    <submittedName>
        <fullName evidence="10">PTS lichenan transporter subunit IIA</fullName>
    </submittedName>
</protein>
<evidence type="ECO:0000256" key="2">
    <source>
        <dbReference type="ARBA" id="ARBA00022448"/>
    </source>
</evidence>
<keyword evidence="8" id="KW-0460">Magnesium</keyword>
<comment type="subcellular location">
    <subcellularLocation>
        <location evidence="1">Cytoplasm</location>
    </subcellularLocation>
</comment>
<keyword evidence="6" id="KW-0598">Phosphotransferase system</keyword>
<evidence type="ECO:0000256" key="7">
    <source>
        <dbReference type="PIRSR" id="PIRSR000699-1"/>
    </source>
</evidence>
<dbReference type="Gene3D" id="1.20.58.80">
    <property type="entry name" value="Phosphotransferase system, lactose/cellobiose-type IIA subunit"/>
    <property type="match status" value="1"/>
</dbReference>
<keyword evidence="5" id="KW-0808">Transferase</keyword>
<comment type="cofactor">
    <cofactor evidence="8">
        <name>Mg(2+)</name>
        <dbReference type="ChEBI" id="CHEBI:18420"/>
    </cofactor>
    <text evidence="8">Binds 1 Mg(2+) ion per trimer.</text>
</comment>
<evidence type="ECO:0000256" key="1">
    <source>
        <dbReference type="ARBA" id="ARBA00004496"/>
    </source>
</evidence>
<dbReference type="AlphaFoldDB" id="A0AAX6BEX4"/>
<accession>A0AAX6BEX4</accession>
<dbReference type="InterPro" id="IPR036542">
    <property type="entry name" value="PTS_IIA_lac/cel_sf"/>
</dbReference>
<evidence type="ECO:0000256" key="9">
    <source>
        <dbReference type="PROSITE-ProRule" id="PRU00418"/>
    </source>
</evidence>
<name>A0AAX6BEX4_PRIMG</name>
<dbReference type="PANTHER" id="PTHR34382">
    <property type="entry name" value="PTS SYSTEM N,N'-DIACETYLCHITOBIOSE-SPECIFIC EIIA COMPONENT"/>
    <property type="match status" value="1"/>
</dbReference>
<dbReference type="RefSeq" id="WP_034269415.1">
    <property type="nucleotide sequence ID" value="NZ_BSYK01000001.1"/>
</dbReference>
<evidence type="ECO:0000313" key="10">
    <source>
        <dbReference type="EMBL" id="GMG72285.1"/>
    </source>
</evidence>
<dbReference type="Proteomes" id="UP001165240">
    <property type="component" value="Unassembled WGS sequence"/>
</dbReference>
<keyword evidence="8" id="KW-0479">Metal-binding</keyword>
<evidence type="ECO:0000256" key="8">
    <source>
        <dbReference type="PIRSR" id="PIRSR000699-2"/>
    </source>
</evidence>
<organism evidence="10 11">
    <name type="scientific">Priestia megaterium</name>
    <name type="common">Bacillus megaterium</name>
    <dbReference type="NCBI Taxonomy" id="1404"/>
    <lineage>
        <taxon>Bacteria</taxon>
        <taxon>Bacillati</taxon>
        <taxon>Bacillota</taxon>
        <taxon>Bacilli</taxon>
        <taxon>Bacillales</taxon>
        <taxon>Bacillaceae</taxon>
        <taxon>Priestia</taxon>
    </lineage>
</organism>
<dbReference type="SUPFAM" id="SSF46973">
    <property type="entry name" value="Enzyme IIa from lactose specific PTS, IIa-lac"/>
    <property type="match status" value="1"/>
</dbReference>
<gene>
    <name evidence="10" type="primary">licA</name>
    <name evidence="10" type="ORF">ShirakiTB12_07530</name>
</gene>